<dbReference type="KEGG" id="dmm:dnm_094850"/>
<reference evidence="1" key="1">
    <citation type="journal article" date="2021" name="Microb. Physiol.">
        <title>Proteogenomic Insights into the Physiology of Marine, Sulfate-Reducing, Filamentous Desulfonema limicola and Desulfonema magnum.</title>
        <authorList>
            <person name="Schnaars V."/>
            <person name="Wohlbrand L."/>
            <person name="Scheve S."/>
            <person name="Hinrichs C."/>
            <person name="Reinhardt R."/>
            <person name="Rabus R."/>
        </authorList>
    </citation>
    <scope>NUCLEOTIDE SEQUENCE</scope>
    <source>
        <strain evidence="1">4be13</strain>
    </source>
</reference>
<proteinExistence type="predicted"/>
<organism evidence="1 2">
    <name type="scientific">Desulfonema magnum</name>
    <dbReference type="NCBI Taxonomy" id="45655"/>
    <lineage>
        <taxon>Bacteria</taxon>
        <taxon>Pseudomonadati</taxon>
        <taxon>Thermodesulfobacteriota</taxon>
        <taxon>Desulfobacteria</taxon>
        <taxon>Desulfobacterales</taxon>
        <taxon>Desulfococcaceae</taxon>
        <taxon>Desulfonema</taxon>
    </lineage>
</organism>
<dbReference type="AlphaFoldDB" id="A0A975BYH9"/>
<name>A0A975BYH9_9BACT</name>
<evidence type="ECO:0000313" key="2">
    <source>
        <dbReference type="Proteomes" id="UP000663722"/>
    </source>
</evidence>
<protein>
    <submittedName>
        <fullName evidence="1">Uncharacterized protein</fullName>
    </submittedName>
</protein>
<sequence length="43" mass="5127">MITNNFFNFKYSLSAVSFVIYDFSEIMTDRKLYVKQLRIVKGV</sequence>
<dbReference type="Proteomes" id="UP000663722">
    <property type="component" value="Chromosome"/>
</dbReference>
<keyword evidence="2" id="KW-1185">Reference proteome</keyword>
<evidence type="ECO:0000313" key="1">
    <source>
        <dbReference type="EMBL" id="QTA93384.1"/>
    </source>
</evidence>
<gene>
    <name evidence="1" type="ORF">dnm_094850</name>
</gene>
<accession>A0A975BYH9</accession>
<dbReference type="EMBL" id="CP061800">
    <property type="protein sequence ID" value="QTA93384.1"/>
    <property type="molecule type" value="Genomic_DNA"/>
</dbReference>